<evidence type="ECO:0000256" key="2">
    <source>
        <dbReference type="ARBA" id="ARBA00023125"/>
    </source>
</evidence>
<dbReference type="PROSITE" id="PS50977">
    <property type="entry name" value="HTH_TETR_2"/>
    <property type="match status" value="1"/>
</dbReference>
<protein>
    <submittedName>
        <fullName evidence="6">TetR/AcrR family transcriptional regulator</fullName>
    </submittedName>
</protein>
<dbReference type="InterPro" id="IPR001647">
    <property type="entry name" value="HTH_TetR"/>
</dbReference>
<feature type="domain" description="HTH tetR-type" evidence="5">
    <location>
        <begin position="40"/>
        <end position="100"/>
    </location>
</feature>
<dbReference type="InterPro" id="IPR025996">
    <property type="entry name" value="MT1864/Rv1816-like_C"/>
</dbReference>
<keyword evidence="1" id="KW-0805">Transcription regulation</keyword>
<evidence type="ECO:0000256" key="4">
    <source>
        <dbReference type="PROSITE-ProRule" id="PRU00335"/>
    </source>
</evidence>
<dbReference type="InterPro" id="IPR009057">
    <property type="entry name" value="Homeodomain-like_sf"/>
</dbReference>
<dbReference type="SUPFAM" id="SSF48498">
    <property type="entry name" value="Tetracyclin repressor-like, C-terminal domain"/>
    <property type="match status" value="1"/>
</dbReference>
<keyword evidence="3" id="KW-0804">Transcription</keyword>
<proteinExistence type="predicted"/>
<evidence type="ECO:0000313" key="6">
    <source>
        <dbReference type="EMBL" id="MCK7610577.1"/>
    </source>
</evidence>
<accession>A0ABT0GMD5</accession>
<comment type="caution">
    <text evidence="6">The sequence shown here is derived from an EMBL/GenBank/DDBJ whole genome shotgun (WGS) entry which is preliminary data.</text>
</comment>
<sequence length="238" mass="26498">MRPQQCCQCLYAQISAVNENVDTVYLWEDPGLSEPKYHHGNLKEALIQAGLDILKEDGLESLSLRACAARAGVSHGAPKNHFANLAVLQAAIATEGFRQFAATMRAHMADAPNDARSQILASARGYTAFVEDNPALFRLMFSMERDIDIYPDLLPVSREAYGVLREVSEGLAADNCENPVHRTSVETMLWTFIHGYANLKANRQFYTANAETGRDPELEEIFPRFLYVEREADTDGSP</sequence>
<dbReference type="SUPFAM" id="SSF46689">
    <property type="entry name" value="Homeodomain-like"/>
    <property type="match status" value="1"/>
</dbReference>
<organism evidence="6 7">
    <name type="scientific">Roseibium sediminicola</name>
    <dbReference type="NCBI Taxonomy" id="2933272"/>
    <lineage>
        <taxon>Bacteria</taxon>
        <taxon>Pseudomonadati</taxon>
        <taxon>Pseudomonadota</taxon>
        <taxon>Alphaproteobacteria</taxon>
        <taxon>Hyphomicrobiales</taxon>
        <taxon>Stappiaceae</taxon>
        <taxon>Roseibium</taxon>
    </lineage>
</organism>
<feature type="DNA-binding region" description="H-T-H motif" evidence="4">
    <location>
        <begin position="63"/>
        <end position="82"/>
    </location>
</feature>
<dbReference type="PANTHER" id="PTHR30055">
    <property type="entry name" value="HTH-TYPE TRANSCRIPTIONAL REGULATOR RUTR"/>
    <property type="match status" value="1"/>
</dbReference>
<keyword evidence="2 4" id="KW-0238">DNA-binding</keyword>
<dbReference type="Pfam" id="PF13305">
    <property type="entry name" value="TetR_C_33"/>
    <property type="match status" value="1"/>
</dbReference>
<evidence type="ECO:0000256" key="3">
    <source>
        <dbReference type="ARBA" id="ARBA00023163"/>
    </source>
</evidence>
<dbReference type="Proteomes" id="UP001431221">
    <property type="component" value="Unassembled WGS sequence"/>
</dbReference>
<dbReference type="RefSeq" id="WP_248149269.1">
    <property type="nucleotide sequence ID" value="NZ_JALNMJ010000001.1"/>
</dbReference>
<dbReference type="InterPro" id="IPR036271">
    <property type="entry name" value="Tet_transcr_reg_TetR-rel_C_sf"/>
</dbReference>
<keyword evidence="7" id="KW-1185">Reference proteome</keyword>
<gene>
    <name evidence="6" type="ORF">M0H32_00270</name>
</gene>
<dbReference type="Gene3D" id="1.10.357.10">
    <property type="entry name" value="Tetracycline Repressor, domain 2"/>
    <property type="match status" value="1"/>
</dbReference>
<dbReference type="EMBL" id="JALNMJ010000001">
    <property type="protein sequence ID" value="MCK7610577.1"/>
    <property type="molecule type" value="Genomic_DNA"/>
</dbReference>
<evidence type="ECO:0000313" key="7">
    <source>
        <dbReference type="Proteomes" id="UP001431221"/>
    </source>
</evidence>
<evidence type="ECO:0000259" key="5">
    <source>
        <dbReference type="PROSITE" id="PS50977"/>
    </source>
</evidence>
<dbReference type="InterPro" id="IPR050109">
    <property type="entry name" value="HTH-type_TetR-like_transc_reg"/>
</dbReference>
<dbReference type="PANTHER" id="PTHR30055:SF220">
    <property type="entry name" value="TETR-FAMILY REGULATORY PROTEIN"/>
    <property type="match status" value="1"/>
</dbReference>
<name>A0ABT0GMD5_9HYPH</name>
<evidence type="ECO:0000256" key="1">
    <source>
        <dbReference type="ARBA" id="ARBA00023015"/>
    </source>
</evidence>
<reference evidence="6" key="1">
    <citation type="submission" date="2022-04" db="EMBL/GenBank/DDBJ databases">
        <title>Roseibium sp. CAU 1639 isolated from mud.</title>
        <authorList>
            <person name="Kim W."/>
        </authorList>
    </citation>
    <scope>NUCLEOTIDE SEQUENCE</scope>
    <source>
        <strain evidence="6">CAU 1639</strain>
    </source>
</reference>